<dbReference type="PANTHER" id="PTHR36448">
    <property type="entry name" value="BLR7373 PROTEIN"/>
    <property type="match status" value="1"/>
</dbReference>
<proteinExistence type="predicted"/>
<sequence length="216" mass="23884">MPEIVSYQIKPTKLVPNSPHPVLHYKKYFSVKDDGNIDASLIYDTFKHNGWDVQWVARYGKYQRSHYHPETHEVMAVLSGPGTIRWGVADTDDDEEKHTYGEAFEDGGLVVEAEVGDVFLVPAGVAHKSFDPSTPTPNVQSLAGGLHGIEGEDPSGVVDRVSQSGFMMMGAYPQGLDWSWSEGGEHLAQFDAIWKVPKPDLDPLEGTRGALGVYWK</sequence>
<comment type="caution">
    <text evidence="1">The sequence shown here is derived from an EMBL/GenBank/DDBJ whole genome shotgun (WGS) entry which is preliminary data.</text>
</comment>
<protein>
    <submittedName>
        <fullName evidence="1">Cupin, RmlC-type</fullName>
    </submittedName>
</protein>
<dbReference type="InterPro" id="IPR011051">
    <property type="entry name" value="RmlC_Cupin_sf"/>
</dbReference>
<accession>A0A167YTF8</accession>
<dbReference type="InterPro" id="IPR047121">
    <property type="entry name" value="YjiB-like"/>
</dbReference>
<dbReference type="OrthoDB" id="2446447at2759"/>
<reference evidence="1 2" key="1">
    <citation type="journal article" date="2016" name="Genome Biol. Evol.">
        <title>Divergent and convergent evolution of fungal pathogenicity.</title>
        <authorList>
            <person name="Shang Y."/>
            <person name="Xiao G."/>
            <person name="Zheng P."/>
            <person name="Cen K."/>
            <person name="Zhan S."/>
            <person name="Wang C."/>
        </authorList>
    </citation>
    <scope>NUCLEOTIDE SEQUENCE [LARGE SCALE GENOMIC DNA]</scope>
    <source>
        <strain evidence="1 2">RCEF 2490</strain>
    </source>
</reference>
<gene>
    <name evidence="1" type="ORF">AAL_06495</name>
</gene>
<dbReference type="Proteomes" id="UP000078544">
    <property type="component" value="Unassembled WGS sequence"/>
</dbReference>
<dbReference type="PANTHER" id="PTHR36448:SF3">
    <property type="entry name" value="CUPIN TYPE-2 DOMAIN-CONTAINING PROTEIN"/>
    <property type="match status" value="1"/>
</dbReference>
<dbReference type="CDD" id="cd02219">
    <property type="entry name" value="cupin_YjlB-like"/>
    <property type="match status" value="1"/>
</dbReference>
<dbReference type="EMBL" id="AZGY01000017">
    <property type="protein sequence ID" value="KZZ91741.1"/>
    <property type="molecule type" value="Genomic_DNA"/>
</dbReference>
<dbReference type="AlphaFoldDB" id="A0A167YTF8"/>
<evidence type="ECO:0000313" key="1">
    <source>
        <dbReference type="EMBL" id="KZZ91741.1"/>
    </source>
</evidence>
<dbReference type="Gene3D" id="2.60.120.10">
    <property type="entry name" value="Jelly Rolls"/>
    <property type="match status" value="1"/>
</dbReference>
<organism evidence="1 2">
    <name type="scientific">Moelleriella libera RCEF 2490</name>
    <dbReference type="NCBI Taxonomy" id="1081109"/>
    <lineage>
        <taxon>Eukaryota</taxon>
        <taxon>Fungi</taxon>
        <taxon>Dikarya</taxon>
        <taxon>Ascomycota</taxon>
        <taxon>Pezizomycotina</taxon>
        <taxon>Sordariomycetes</taxon>
        <taxon>Hypocreomycetidae</taxon>
        <taxon>Hypocreales</taxon>
        <taxon>Clavicipitaceae</taxon>
        <taxon>Moelleriella</taxon>
    </lineage>
</organism>
<keyword evidence="2" id="KW-1185">Reference proteome</keyword>
<dbReference type="SUPFAM" id="SSF51182">
    <property type="entry name" value="RmlC-like cupins"/>
    <property type="match status" value="1"/>
</dbReference>
<name>A0A167YTF8_9HYPO</name>
<dbReference type="InterPro" id="IPR014710">
    <property type="entry name" value="RmlC-like_jellyroll"/>
</dbReference>
<evidence type="ECO:0000313" key="2">
    <source>
        <dbReference type="Proteomes" id="UP000078544"/>
    </source>
</evidence>